<feature type="region of interest" description="Disordered" evidence="1">
    <location>
        <begin position="36"/>
        <end position="109"/>
    </location>
</feature>
<gene>
    <name evidence="2" type="ORF">TSPI_00205</name>
</gene>
<dbReference type="Proteomes" id="UP001558632">
    <property type="component" value="Unassembled WGS sequence"/>
</dbReference>
<comment type="caution">
    <text evidence="2">The sequence shown here is derived from an EMBL/GenBank/DDBJ whole genome shotgun (WGS) entry which is preliminary data.</text>
</comment>
<evidence type="ECO:0000313" key="3">
    <source>
        <dbReference type="Proteomes" id="UP001558632"/>
    </source>
</evidence>
<evidence type="ECO:0000313" key="2">
    <source>
        <dbReference type="EMBL" id="KAL1245206.1"/>
    </source>
</evidence>
<protein>
    <submittedName>
        <fullName evidence="2">UPF0280 protein</fullName>
    </submittedName>
</protein>
<organism evidence="2 3">
    <name type="scientific">Trichinella spiralis</name>
    <name type="common">Trichina worm</name>
    <dbReference type="NCBI Taxonomy" id="6334"/>
    <lineage>
        <taxon>Eukaryota</taxon>
        <taxon>Metazoa</taxon>
        <taxon>Ecdysozoa</taxon>
        <taxon>Nematoda</taxon>
        <taxon>Enoplea</taxon>
        <taxon>Dorylaimia</taxon>
        <taxon>Trichinellida</taxon>
        <taxon>Trichinellidae</taxon>
        <taxon>Trichinella</taxon>
    </lineage>
</organism>
<feature type="compositionally biased region" description="Basic residues" evidence="1">
    <location>
        <begin position="47"/>
        <end position="63"/>
    </location>
</feature>
<evidence type="ECO:0000256" key="1">
    <source>
        <dbReference type="SAM" id="MobiDB-lite"/>
    </source>
</evidence>
<accession>A0ABR3KZA3</accession>
<dbReference type="EMBL" id="JBEUSY010000106">
    <property type="protein sequence ID" value="KAL1245206.1"/>
    <property type="molecule type" value="Genomic_DNA"/>
</dbReference>
<proteinExistence type="predicted"/>
<keyword evidence="3" id="KW-1185">Reference proteome</keyword>
<name>A0ABR3KZA3_TRISP</name>
<sequence>MPLFEKKQTDVENECRRACSGDGLVVCLKIKNTHSPAAHLADDARTGKKTAKPKAAVLKRRRTTATTYQTTPRTRRSMPSAIASVTGVNVKKQTPSESSSSSSAQKNAH</sequence>
<reference evidence="2 3" key="1">
    <citation type="submission" date="2024-07" db="EMBL/GenBank/DDBJ databases">
        <title>Enhanced genomic and transcriptomic resources for Trichinella pseudospiralis and T. spiralis underpin the discovery of pronounced molecular differences between stages and species.</title>
        <authorList>
            <person name="Pasi K.K."/>
            <person name="La Rosa G."/>
            <person name="Gomez-Morales M.A."/>
            <person name="Tosini F."/>
            <person name="Sumanam S."/>
            <person name="Young N.D."/>
            <person name="Chang B.C."/>
            <person name="Robin G.B."/>
        </authorList>
    </citation>
    <scope>NUCLEOTIDE SEQUENCE [LARGE SCALE GENOMIC DNA]</scope>
    <source>
        <strain evidence="2">ISS534</strain>
    </source>
</reference>